<evidence type="ECO:0000313" key="3">
    <source>
        <dbReference type="Proteomes" id="UP001432322"/>
    </source>
</evidence>
<sequence length="70" mass="7726">FTEIAAGHLGSLLQLLFALSQYRHEKRSAARREKKEREMSAAAVQSRLPAPSSRLGPSKIGGPSKYIFDL</sequence>
<keyword evidence="3" id="KW-1185">Reference proteome</keyword>
<evidence type="ECO:0000256" key="1">
    <source>
        <dbReference type="SAM" id="MobiDB-lite"/>
    </source>
</evidence>
<feature type="region of interest" description="Disordered" evidence="1">
    <location>
        <begin position="28"/>
        <end position="70"/>
    </location>
</feature>
<reference evidence="2" key="1">
    <citation type="submission" date="2023-10" db="EMBL/GenBank/DDBJ databases">
        <title>Genome assembly of Pristionchus species.</title>
        <authorList>
            <person name="Yoshida K."/>
            <person name="Sommer R.J."/>
        </authorList>
    </citation>
    <scope>NUCLEOTIDE SEQUENCE</scope>
    <source>
        <strain evidence="2">RS5133</strain>
    </source>
</reference>
<feature type="non-terminal residue" evidence="2">
    <location>
        <position position="1"/>
    </location>
</feature>
<dbReference type="AlphaFoldDB" id="A0AAV5VEY4"/>
<dbReference type="Proteomes" id="UP001432322">
    <property type="component" value="Unassembled WGS sequence"/>
</dbReference>
<name>A0AAV5VEY4_9BILA</name>
<feature type="compositionally biased region" description="Basic and acidic residues" evidence="1">
    <location>
        <begin position="28"/>
        <end position="39"/>
    </location>
</feature>
<dbReference type="EMBL" id="BTSY01000002">
    <property type="protein sequence ID" value="GMT16449.1"/>
    <property type="molecule type" value="Genomic_DNA"/>
</dbReference>
<proteinExistence type="predicted"/>
<evidence type="ECO:0000313" key="2">
    <source>
        <dbReference type="EMBL" id="GMT16449.1"/>
    </source>
</evidence>
<organism evidence="2 3">
    <name type="scientific">Pristionchus fissidentatus</name>
    <dbReference type="NCBI Taxonomy" id="1538716"/>
    <lineage>
        <taxon>Eukaryota</taxon>
        <taxon>Metazoa</taxon>
        <taxon>Ecdysozoa</taxon>
        <taxon>Nematoda</taxon>
        <taxon>Chromadorea</taxon>
        <taxon>Rhabditida</taxon>
        <taxon>Rhabditina</taxon>
        <taxon>Diplogasteromorpha</taxon>
        <taxon>Diplogasteroidea</taxon>
        <taxon>Neodiplogasteridae</taxon>
        <taxon>Pristionchus</taxon>
    </lineage>
</organism>
<accession>A0AAV5VEY4</accession>
<protein>
    <submittedName>
        <fullName evidence="2">Uncharacterized protein</fullName>
    </submittedName>
</protein>
<comment type="caution">
    <text evidence="2">The sequence shown here is derived from an EMBL/GenBank/DDBJ whole genome shotgun (WGS) entry which is preliminary data.</text>
</comment>
<gene>
    <name evidence="2" type="ORF">PFISCL1PPCAC_7746</name>
</gene>